<name>A0A1H7HLM7_RUMAL</name>
<keyword evidence="2 7" id="KW-0597">Phosphoprotein</keyword>
<dbReference type="PROSITE" id="PS50110">
    <property type="entry name" value="RESPONSE_REGULATORY"/>
    <property type="match status" value="1"/>
</dbReference>
<evidence type="ECO:0000256" key="7">
    <source>
        <dbReference type="PROSITE-ProRule" id="PRU00169"/>
    </source>
</evidence>
<organism evidence="10 11">
    <name type="scientific">Ruminococcus albus</name>
    <dbReference type="NCBI Taxonomy" id="1264"/>
    <lineage>
        <taxon>Bacteria</taxon>
        <taxon>Bacillati</taxon>
        <taxon>Bacillota</taxon>
        <taxon>Clostridia</taxon>
        <taxon>Eubacteriales</taxon>
        <taxon>Oscillospiraceae</taxon>
        <taxon>Ruminococcus</taxon>
    </lineage>
</organism>
<dbReference type="PROSITE" id="PS50043">
    <property type="entry name" value="HTH_LUXR_2"/>
    <property type="match status" value="1"/>
</dbReference>
<feature type="domain" description="Response regulatory" evidence="9">
    <location>
        <begin position="2"/>
        <end position="118"/>
    </location>
</feature>
<dbReference type="PANTHER" id="PTHR43214">
    <property type="entry name" value="TWO-COMPONENT RESPONSE REGULATOR"/>
    <property type="match status" value="1"/>
</dbReference>
<dbReference type="OrthoDB" id="9779069at2"/>
<dbReference type="Pfam" id="PF00196">
    <property type="entry name" value="GerE"/>
    <property type="match status" value="1"/>
</dbReference>
<protein>
    <recommendedName>
        <fullName evidence="1">Stage 0 sporulation protein A homolog</fullName>
    </recommendedName>
</protein>
<evidence type="ECO:0000256" key="3">
    <source>
        <dbReference type="ARBA" id="ARBA00023015"/>
    </source>
</evidence>
<keyword evidence="5" id="KW-0804">Transcription</keyword>
<sequence length="208" mass="22995">MRIIVTDDDKLVALSLKTILESTGRITVEAMASGGEEAIRLYDELSPDVMLMDIRMEGMTGLEAGENILSAHPDAKLLYLTTFNDDEYIVKALCMGAKGYMLKQDFEGIAAALEAVAGGQSVFGEKIVSRLPELMSHKEEFDFAAHGISDKEREIMEAVASGLSNKEIAAELFLGEGTVRNYISNLLDKLQLRDRTQLAVYYYTEVKK</sequence>
<proteinExistence type="predicted"/>
<dbReference type="CDD" id="cd06170">
    <property type="entry name" value="LuxR_C_like"/>
    <property type="match status" value="1"/>
</dbReference>
<dbReference type="InterPro" id="IPR016032">
    <property type="entry name" value="Sig_transdc_resp-reg_C-effctor"/>
</dbReference>
<evidence type="ECO:0000256" key="5">
    <source>
        <dbReference type="ARBA" id="ARBA00023163"/>
    </source>
</evidence>
<feature type="domain" description="HTH luxR-type" evidence="8">
    <location>
        <begin position="141"/>
        <end position="206"/>
    </location>
</feature>
<dbReference type="RefSeq" id="WP_074830206.1">
    <property type="nucleotide sequence ID" value="NZ_FOAT01000003.1"/>
</dbReference>
<dbReference type="PROSITE" id="PS00622">
    <property type="entry name" value="HTH_LUXR_1"/>
    <property type="match status" value="1"/>
</dbReference>
<dbReference type="PRINTS" id="PR00038">
    <property type="entry name" value="HTHLUXR"/>
</dbReference>
<dbReference type="SUPFAM" id="SSF52172">
    <property type="entry name" value="CheY-like"/>
    <property type="match status" value="1"/>
</dbReference>
<dbReference type="AlphaFoldDB" id="A0A1H7HLM7"/>
<dbReference type="Pfam" id="PF00072">
    <property type="entry name" value="Response_reg"/>
    <property type="match status" value="1"/>
</dbReference>
<evidence type="ECO:0000256" key="2">
    <source>
        <dbReference type="ARBA" id="ARBA00022553"/>
    </source>
</evidence>
<keyword evidence="3" id="KW-0805">Transcription regulation</keyword>
<dbReference type="Proteomes" id="UP000186015">
    <property type="component" value="Unassembled WGS sequence"/>
</dbReference>
<dbReference type="InterPro" id="IPR039420">
    <property type="entry name" value="WalR-like"/>
</dbReference>
<dbReference type="CDD" id="cd17535">
    <property type="entry name" value="REC_NarL-like"/>
    <property type="match status" value="1"/>
</dbReference>
<dbReference type="InterPro" id="IPR001789">
    <property type="entry name" value="Sig_transdc_resp-reg_receiver"/>
</dbReference>
<accession>A0A1H7HLM7</accession>
<gene>
    <name evidence="10" type="ORF">SAMN05216469_1036</name>
</gene>
<dbReference type="PANTHER" id="PTHR43214:SF40">
    <property type="entry name" value="TRANSCRIPTIONAL REGULATORY PROTEIN LNRK"/>
    <property type="match status" value="1"/>
</dbReference>
<evidence type="ECO:0000259" key="8">
    <source>
        <dbReference type="PROSITE" id="PS50043"/>
    </source>
</evidence>
<dbReference type="Gene3D" id="3.40.50.2300">
    <property type="match status" value="1"/>
</dbReference>
<evidence type="ECO:0000256" key="1">
    <source>
        <dbReference type="ARBA" id="ARBA00018672"/>
    </source>
</evidence>
<dbReference type="SMART" id="SM00448">
    <property type="entry name" value="REC"/>
    <property type="match status" value="1"/>
</dbReference>
<dbReference type="InterPro" id="IPR011006">
    <property type="entry name" value="CheY-like_superfamily"/>
</dbReference>
<dbReference type="EMBL" id="FOAT01000003">
    <property type="protein sequence ID" value="SEK51273.1"/>
    <property type="molecule type" value="Genomic_DNA"/>
</dbReference>
<dbReference type="SMART" id="SM00421">
    <property type="entry name" value="HTH_LUXR"/>
    <property type="match status" value="1"/>
</dbReference>
<feature type="modified residue" description="4-aspartylphosphate" evidence="7">
    <location>
        <position position="53"/>
    </location>
</feature>
<dbReference type="SUPFAM" id="SSF46894">
    <property type="entry name" value="C-terminal effector domain of the bipartite response regulators"/>
    <property type="match status" value="1"/>
</dbReference>
<dbReference type="GO" id="GO:0003677">
    <property type="term" value="F:DNA binding"/>
    <property type="evidence" value="ECO:0007669"/>
    <property type="project" value="UniProtKB-KW"/>
</dbReference>
<keyword evidence="4 10" id="KW-0238">DNA-binding</keyword>
<dbReference type="InterPro" id="IPR058245">
    <property type="entry name" value="NreC/VraR/RcsB-like_REC"/>
</dbReference>
<evidence type="ECO:0000256" key="6">
    <source>
        <dbReference type="ARBA" id="ARBA00024867"/>
    </source>
</evidence>
<evidence type="ECO:0000313" key="11">
    <source>
        <dbReference type="Proteomes" id="UP000186015"/>
    </source>
</evidence>
<evidence type="ECO:0000256" key="4">
    <source>
        <dbReference type="ARBA" id="ARBA00023125"/>
    </source>
</evidence>
<dbReference type="InterPro" id="IPR000792">
    <property type="entry name" value="Tscrpt_reg_LuxR_C"/>
</dbReference>
<evidence type="ECO:0000259" key="9">
    <source>
        <dbReference type="PROSITE" id="PS50110"/>
    </source>
</evidence>
<comment type="function">
    <text evidence="6">May play the central regulatory role in sporulation. It may be an element of the effector pathway responsible for the activation of sporulation genes in response to nutritional stress. Spo0A may act in concert with spo0H (a sigma factor) to control the expression of some genes that are critical to the sporulation process.</text>
</comment>
<evidence type="ECO:0000313" key="10">
    <source>
        <dbReference type="EMBL" id="SEK51273.1"/>
    </source>
</evidence>
<reference evidence="10 11" key="1">
    <citation type="submission" date="2016-10" db="EMBL/GenBank/DDBJ databases">
        <authorList>
            <person name="de Groot N.N."/>
        </authorList>
    </citation>
    <scope>NUCLEOTIDE SEQUENCE [LARGE SCALE GENOMIC DNA]</scope>
    <source>
        <strain evidence="10 11">KH2T6</strain>
    </source>
</reference>
<dbReference type="GO" id="GO:0000160">
    <property type="term" value="P:phosphorelay signal transduction system"/>
    <property type="evidence" value="ECO:0007669"/>
    <property type="project" value="InterPro"/>
</dbReference>
<dbReference type="GO" id="GO:0006355">
    <property type="term" value="P:regulation of DNA-templated transcription"/>
    <property type="evidence" value="ECO:0007669"/>
    <property type="project" value="InterPro"/>
</dbReference>